<dbReference type="GO" id="GO:0043138">
    <property type="term" value="F:3'-5' DNA helicase activity"/>
    <property type="evidence" value="ECO:0007669"/>
    <property type="project" value="UniProtKB-EC"/>
</dbReference>
<dbReference type="Pfam" id="PF00270">
    <property type="entry name" value="DEAD"/>
    <property type="match status" value="1"/>
</dbReference>
<feature type="domain" description="Helicase C-terminal" evidence="14">
    <location>
        <begin position="229"/>
        <end position="390"/>
    </location>
</feature>
<comment type="similarity">
    <text evidence="1">Belongs to the helicase family. RecQ subfamily.</text>
</comment>
<dbReference type="PROSITE" id="PS00690">
    <property type="entry name" value="DEAH_ATP_HELICASE"/>
    <property type="match status" value="1"/>
</dbReference>
<gene>
    <name evidence="15" type="ORF">D7X32_36545</name>
</gene>
<dbReference type="Proteomes" id="UP000268313">
    <property type="component" value="Unassembled WGS sequence"/>
</dbReference>
<keyword evidence="16" id="KW-1185">Reference proteome</keyword>
<dbReference type="InterPro" id="IPR014001">
    <property type="entry name" value="Helicase_ATP-bd"/>
</dbReference>
<keyword evidence="5 15" id="KW-0347">Helicase</keyword>
<dbReference type="GO" id="GO:0016787">
    <property type="term" value="F:hydrolase activity"/>
    <property type="evidence" value="ECO:0007669"/>
    <property type="project" value="UniProtKB-KW"/>
</dbReference>
<dbReference type="Pfam" id="PF16124">
    <property type="entry name" value="RecQ_Zn_bind"/>
    <property type="match status" value="1"/>
</dbReference>
<evidence type="ECO:0000313" key="16">
    <source>
        <dbReference type="Proteomes" id="UP000268313"/>
    </source>
</evidence>
<evidence type="ECO:0000256" key="2">
    <source>
        <dbReference type="ARBA" id="ARBA00022723"/>
    </source>
</evidence>
<evidence type="ECO:0000256" key="9">
    <source>
        <dbReference type="ARBA" id="ARBA00034617"/>
    </source>
</evidence>
<dbReference type="InterPro" id="IPR027417">
    <property type="entry name" value="P-loop_NTPase"/>
</dbReference>
<dbReference type="AlphaFoldDB" id="A0A3A8JKQ1"/>
<dbReference type="GO" id="GO:0005524">
    <property type="term" value="F:ATP binding"/>
    <property type="evidence" value="ECO:0007669"/>
    <property type="project" value="UniProtKB-KW"/>
</dbReference>
<keyword evidence="4" id="KW-0378">Hydrolase</keyword>
<evidence type="ECO:0000256" key="12">
    <source>
        <dbReference type="ARBA" id="ARBA00044550"/>
    </source>
</evidence>
<dbReference type="EC" id="5.6.2.4" evidence="10"/>
<dbReference type="InterPro" id="IPR001650">
    <property type="entry name" value="Helicase_C-like"/>
</dbReference>
<dbReference type="PANTHER" id="PTHR13710:SF105">
    <property type="entry name" value="ATP-DEPENDENT DNA HELICASE Q1"/>
    <property type="match status" value="1"/>
</dbReference>
<evidence type="ECO:0000256" key="6">
    <source>
        <dbReference type="ARBA" id="ARBA00022840"/>
    </source>
</evidence>
<sequence>MPTATQDRSPLWPQLEQEARERFGVEDFRPGQRDIIEAVLAGRDVLGVLPTGAGKSLTFQLPALFVPGATVVVSPLIALMHDQREHLTERFDLDAAKLDSTLRAGELRTLQKEIRRGEHEFIYVTPEQLENPERLALLKRANVSLFVVDEAHCVSQWGHDFRPAYLSLGDAIRALGRPRVLALTATATPRVREDIRAQLGLEDPVVVCTGIQRDNLTLEVHRTVNPELKRQKLLELLRGNDGSAIVYTATVRKADELWRWLRTEGIEAERYHGKLKASERQENQRRFMDGTTPVVVATKAFGLGIDKPDLRLVVHYHFPDSLESYYQEAGRAGRDGMPAKAVLLYRLEDRRIQGFFLGGKYPRRDESQRLYQAANTLCAQGRSVALKRLAEASGLGDKRTRVLVAQLVAAGVLEKGARGVKQLRAFEKPEELDAYLGAYEERHDGDRERLDTMMRYGSTTACRWKVLGTYFDEPLEADCAHCDNCHARAEGRFDARPSTRPRPPVLHRESQFGVITAPAA</sequence>
<dbReference type="Gene3D" id="1.10.10.10">
    <property type="entry name" value="Winged helix-like DNA-binding domain superfamily/Winged helix DNA-binding domain"/>
    <property type="match status" value="1"/>
</dbReference>
<keyword evidence="2" id="KW-0479">Metal-binding</keyword>
<dbReference type="GO" id="GO:0043590">
    <property type="term" value="C:bacterial nucleoid"/>
    <property type="evidence" value="ECO:0007669"/>
    <property type="project" value="TreeGrafter"/>
</dbReference>
<reference evidence="16" key="1">
    <citation type="submission" date="2018-09" db="EMBL/GenBank/DDBJ databases">
        <authorList>
            <person name="Livingstone P.G."/>
            <person name="Whitworth D.E."/>
        </authorList>
    </citation>
    <scope>NUCLEOTIDE SEQUENCE [LARGE SCALE GENOMIC DNA]</scope>
    <source>
        <strain evidence="16">CA043D</strain>
    </source>
</reference>
<proteinExistence type="inferred from homology"/>
<evidence type="ECO:0000259" key="13">
    <source>
        <dbReference type="PROSITE" id="PS51192"/>
    </source>
</evidence>
<dbReference type="InterPro" id="IPR002464">
    <property type="entry name" value="DNA/RNA_helicase_DEAH_CS"/>
</dbReference>
<evidence type="ECO:0000256" key="5">
    <source>
        <dbReference type="ARBA" id="ARBA00022806"/>
    </source>
</evidence>
<dbReference type="GO" id="GO:0030894">
    <property type="term" value="C:replisome"/>
    <property type="evidence" value="ECO:0007669"/>
    <property type="project" value="TreeGrafter"/>
</dbReference>
<dbReference type="InterPro" id="IPR032284">
    <property type="entry name" value="RecQ_Zn-bd"/>
</dbReference>
<evidence type="ECO:0000256" key="1">
    <source>
        <dbReference type="ARBA" id="ARBA00005446"/>
    </source>
</evidence>
<dbReference type="Pfam" id="PF00271">
    <property type="entry name" value="Helicase_C"/>
    <property type="match status" value="1"/>
</dbReference>
<evidence type="ECO:0000256" key="10">
    <source>
        <dbReference type="ARBA" id="ARBA00034808"/>
    </source>
</evidence>
<evidence type="ECO:0000256" key="4">
    <source>
        <dbReference type="ARBA" id="ARBA00022801"/>
    </source>
</evidence>
<name>A0A3A8JKQ1_9BACT</name>
<evidence type="ECO:0000256" key="11">
    <source>
        <dbReference type="ARBA" id="ARBA00044535"/>
    </source>
</evidence>
<dbReference type="GO" id="GO:0046872">
    <property type="term" value="F:metal ion binding"/>
    <property type="evidence" value="ECO:0007669"/>
    <property type="project" value="UniProtKB-KW"/>
</dbReference>
<evidence type="ECO:0000256" key="3">
    <source>
        <dbReference type="ARBA" id="ARBA00022741"/>
    </source>
</evidence>
<evidence type="ECO:0000256" key="8">
    <source>
        <dbReference type="ARBA" id="ARBA00023235"/>
    </source>
</evidence>
<dbReference type="InterPro" id="IPR011545">
    <property type="entry name" value="DEAD/DEAH_box_helicase_dom"/>
</dbReference>
<dbReference type="GO" id="GO:0009378">
    <property type="term" value="F:four-way junction helicase activity"/>
    <property type="evidence" value="ECO:0007669"/>
    <property type="project" value="TreeGrafter"/>
</dbReference>
<dbReference type="PROSITE" id="PS51192">
    <property type="entry name" value="HELICASE_ATP_BIND_1"/>
    <property type="match status" value="1"/>
</dbReference>
<evidence type="ECO:0000259" key="14">
    <source>
        <dbReference type="PROSITE" id="PS51194"/>
    </source>
</evidence>
<comment type="catalytic activity">
    <reaction evidence="9">
        <text>Couples ATP hydrolysis with the unwinding of duplex DNA by translocating in the 3'-5' direction.</text>
        <dbReference type="EC" id="5.6.2.4"/>
    </reaction>
</comment>
<feature type="domain" description="Helicase ATP-binding" evidence="13">
    <location>
        <begin position="36"/>
        <end position="205"/>
    </location>
</feature>
<dbReference type="PANTHER" id="PTHR13710">
    <property type="entry name" value="DNA HELICASE RECQ FAMILY MEMBER"/>
    <property type="match status" value="1"/>
</dbReference>
<dbReference type="OrthoDB" id="9760034at2"/>
<dbReference type="FunFam" id="3.40.50.300:FF:001389">
    <property type="entry name" value="ATP-dependent DNA helicase RecQ"/>
    <property type="match status" value="1"/>
</dbReference>
<keyword evidence="6" id="KW-0067">ATP-binding</keyword>
<dbReference type="NCBIfam" id="TIGR00614">
    <property type="entry name" value="recQ_fam"/>
    <property type="match status" value="1"/>
</dbReference>
<protein>
    <recommendedName>
        <fullName evidence="11">ATP-dependent DNA helicase RecQ</fullName>
        <ecNumber evidence="10">5.6.2.4</ecNumber>
    </recommendedName>
    <alternativeName>
        <fullName evidence="12">DNA 3'-5' helicase RecQ</fullName>
    </alternativeName>
</protein>
<comment type="caution">
    <text evidence="15">The sequence shown here is derived from an EMBL/GenBank/DDBJ whole genome shotgun (WGS) entry which is preliminary data.</text>
</comment>
<dbReference type="GO" id="GO:0006310">
    <property type="term" value="P:DNA recombination"/>
    <property type="evidence" value="ECO:0007669"/>
    <property type="project" value="InterPro"/>
</dbReference>
<dbReference type="RefSeq" id="WP_120607158.1">
    <property type="nucleotide sequence ID" value="NZ_RAWE01000220.1"/>
</dbReference>
<dbReference type="SUPFAM" id="SSF52540">
    <property type="entry name" value="P-loop containing nucleoside triphosphate hydrolases"/>
    <property type="match status" value="1"/>
</dbReference>
<keyword evidence="7" id="KW-0238">DNA-binding</keyword>
<dbReference type="GO" id="GO:0005737">
    <property type="term" value="C:cytoplasm"/>
    <property type="evidence" value="ECO:0007669"/>
    <property type="project" value="TreeGrafter"/>
</dbReference>
<dbReference type="InterPro" id="IPR036388">
    <property type="entry name" value="WH-like_DNA-bd_sf"/>
</dbReference>
<evidence type="ECO:0000256" key="7">
    <source>
        <dbReference type="ARBA" id="ARBA00023125"/>
    </source>
</evidence>
<dbReference type="SMART" id="SM00490">
    <property type="entry name" value="HELICc"/>
    <property type="match status" value="1"/>
</dbReference>
<keyword evidence="8" id="KW-0413">Isomerase</keyword>
<dbReference type="EMBL" id="RAWE01000220">
    <property type="protein sequence ID" value="RKG96289.1"/>
    <property type="molecule type" value="Genomic_DNA"/>
</dbReference>
<keyword evidence="3" id="KW-0547">Nucleotide-binding</keyword>
<dbReference type="InterPro" id="IPR004589">
    <property type="entry name" value="DNA_helicase_ATP-dep_RecQ"/>
</dbReference>
<dbReference type="GO" id="GO:0006281">
    <property type="term" value="P:DNA repair"/>
    <property type="evidence" value="ECO:0007669"/>
    <property type="project" value="TreeGrafter"/>
</dbReference>
<dbReference type="PROSITE" id="PS51194">
    <property type="entry name" value="HELICASE_CTER"/>
    <property type="match status" value="1"/>
</dbReference>
<evidence type="ECO:0000313" key="15">
    <source>
        <dbReference type="EMBL" id="RKG96289.1"/>
    </source>
</evidence>
<dbReference type="SMART" id="SM00487">
    <property type="entry name" value="DEXDc"/>
    <property type="match status" value="1"/>
</dbReference>
<dbReference type="GO" id="GO:0003677">
    <property type="term" value="F:DNA binding"/>
    <property type="evidence" value="ECO:0007669"/>
    <property type="project" value="UniProtKB-KW"/>
</dbReference>
<organism evidence="15 16">
    <name type="scientific">Corallococcus carmarthensis</name>
    <dbReference type="NCBI Taxonomy" id="2316728"/>
    <lineage>
        <taxon>Bacteria</taxon>
        <taxon>Pseudomonadati</taxon>
        <taxon>Myxococcota</taxon>
        <taxon>Myxococcia</taxon>
        <taxon>Myxococcales</taxon>
        <taxon>Cystobacterineae</taxon>
        <taxon>Myxococcaceae</taxon>
        <taxon>Corallococcus</taxon>
    </lineage>
</organism>
<dbReference type="Gene3D" id="3.40.50.300">
    <property type="entry name" value="P-loop containing nucleotide triphosphate hydrolases"/>
    <property type="match status" value="2"/>
</dbReference>
<dbReference type="CDD" id="cd17920">
    <property type="entry name" value="DEXHc_RecQ"/>
    <property type="match status" value="1"/>
</dbReference>
<accession>A0A3A8JKQ1</accession>